<dbReference type="Gene3D" id="2.60.120.10">
    <property type="entry name" value="Jelly Rolls"/>
    <property type="match status" value="1"/>
</dbReference>
<evidence type="ECO:0000256" key="3">
    <source>
        <dbReference type="ARBA" id="ARBA00022605"/>
    </source>
</evidence>
<dbReference type="PANTHER" id="PTHR23418:SF0">
    <property type="entry name" value="ACIREDUCTONE DIOXYGENASE"/>
    <property type="match status" value="1"/>
</dbReference>
<reference evidence="10 11" key="1">
    <citation type="submission" date="2024-09" db="EMBL/GenBank/DDBJ databases">
        <authorList>
            <person name="Sun Q."/>
            <person name="Mori K."/>
        </authorList>
    </citation>
    <scope>NUCLEOTIDE SEQUENCE [LARGE SCALE GENOMIC DNA]</scope>
    <source>
        <strain evidence="10 11">TBRC 5777</strain>
    </source>
</reference>
<comment type="similarity">
    <text evidence="9">Belongs to the acireductone dioxygenase (ARD) family.</text>
</comment>
<sequence length="182" mass="19809">MSRLVVHDAATNAVVTDTTNVTEIQEALTPIGVRFERWPVVSLPPGADAEAVLDAYRPHLDELLGQTGAGSADVLMLAPDAPNKEALRAKFLNEHTHTEDEVRFFHEGAGNFVLHVGGKVYDARCTAGDLISVPANIQHWFDAGTEPRFTAVRIFTDTSGWVPHYTGTDMATRFPAQTADRA</sequence>
<feature type="site" description="May play a role in metal incorporation in vivo" evidence="9">
    <location>
        <position position="94"/>
    </location>
</feature>
<feature type="binding site" evidence="9">
    <location>
        <position position="95"/>
    </location>
    <ligand>
        <name>Ni(2+)</name>
        <dbReference type="ChEBI" id="CHEBI:49786"/>
    </ligand>
</feature>
<dbReference type="InterPro" id="IPR014710">
    <property type="entry name" value="RmlC-like_jellyroll"/>
</dbReference>
<protein>
    <recommendedName>
        <fullName evidence="9">Acireductone dioxygenase</fullName>
    </recommendedName>
    <alternativeName>
        <fullName evidence="9">1,2-dihydroxy-3-keto-5-methylthiopentene dioxygenase</fullName>
        <shortName evidence="9">DHK-MTPene dioxygenase</shortName>
    </alternativeName>
    <alternativeName>
        <fullName evidence="9">Acireductone dioxygenase (Fe(2+)-requiring)</fullName>
        <shortName evidence="9">ARD'</shortName>
        <shortName evidence="9">Fe-ARD</shortName>
        <ecNumber evidence="9">1.13.11.54</ecNumber>
    </alternativeName>
    <alternativeName>
        <fullName evidence="9">Acireductone dioxygenase (Ni(2+)-requiring)</fullName>
        <shortName evidence="9">ARD</shortName>
        <shortName evidence="9">Ni-ARD</shortName>
        <ecNumber evidence="9">1.13.11.53</ecNumber>
    </alternativeName>
</protein>
<evidence type="ECO:0000256" key="7">
    <source>
        <dbReference type="ARBA" id="ARBA00023004"/>
    </source>
</evidence>
<dbReference type="CDD" id="cd02232">
    <property type="entry name" value="cupin_ARD"/>
    <property type="match status" value="1"/>
</dbReference>
<feature type="site" description="May play a role in transmitting local conformational changes" evidence="9">
    <location>
        <position position="100"/>
    </location>
</feature>
<dbReference type="RefSeq" id="WP_377043574.1">
    <property type="nucleotide sequence ID" value="NZ_JBHLUN010000005.1"/>
</dbReference>
<keyword evidence="6 9" id="KW-0560">Oxidoreductase</keyword>
<dbReference type="Pfam" id="PF03079">
    <property type="entry name" value="ARD"/>
    <property type="match status" value="1"/>
</dbReference>
<comment type="cofactor">
    <cofactor evidence="9">
        <name>Ni(2+)</name>
        <dbReference type="ChEBI" id="CHEBI:49786"/>
    </cofactor>
    <text evidence="9">Binds 1 nickel ion per monomer.</text>
</comment>
<feature type="binding site" evidence="9">
    <location>
        <position position="139"/>
    </location>
    <ligand>
        <name>Ni(2+)</name>
        <dbReference type="ChEBI" id="CHEBI:49786"/>
    </ligand>
</feature>
<feature type="binding site" evidence="9">
    <location>
        <position position="101"/>
    </location>
    <ligand>
        <name>Fe(2+)</name>
        <dbReference type="ChEBI" id="CHEBI:29033"/>
    </ligand>
</feature>
<proteinExistence type="inferred from homology"/>
<accession>A0ABV6JQ44</accession>
<dbReference type="InterPro" id="IPR023956">
    <property type="entry name" value="ARD_bac"/>
</dbReference>
<dbReference type="EC" id="1.13.11.53" evidence="9"/>
<dbReference type="EC" id="1.13.11.54" evidence="9"/>
<evidence type="ECO:0000313" key="11">
    <source>
        <dbReference type="Proteomes" id="UP001589865"/>
    </source>
</evidence>
<comment type="catalytic activity">
    <reaction evidence="9">
        <text>1,2-dihydroxy-5-(methylsulfanyl)pent-1-en-3-one + O2 = 3-(methylsulfanyl)propanoate + CO + formate + 2 H(+)</text>
        <dbReference type="Rhea" id="RHEA:14161"/>
        <dbReference type="ChEBI" id="CHEBI:15378"/>
        <dbReference type="ChEBI" id="CHEBI:15379"/>
        <dbReference type="ChEBI" id="CHEBI:15740"/>
        <dbReference type="ChEBI" id="CHEBI:17245"/>
        <dbReference type="ChEBI" id="CHEBI:49016"/>
        <dbReference type="ChEBI" id="CHEBI:49252"/>
        <dbReference type="EC" id="1.13.11.53"/>
    </reaction>
</comment>
<dbReference type="HAMAP" id="MF_01682">
    <property type="entry name" value="Salvage_MtnD"/>
    <property type="match status" value="1"/>
</dbReference>
<comment type="subunit">
    <text evidence="9">Monomer.</text>
</comment>
<dbReference type="SUPFAM" id="SSF51182">
    <property type="entry name" value="RmlC-like cupins"/>
    <property type="match status" value="1"/>
</dbReference>
<feature type="binding site" evidence="9">
    <location>
        <position position="95"/>
    </location>
    <ligand>
        <name>Fe(2+)</name>
        <dbReference type="ChEBI" id="CHEBI:29033"/>
    </ligand>
</feature>
<keyword evidence="8 9" id="KW-0486">Methionine biosynthesis</keyword>
<dbReference type="Proteomes" id="UP001589865">
    <property type="component" value="Unassembled WGS sequence"/>
</dbReference>
<keyword evidence="5 9" id="KW-0223">Dioxygenase</keyword>
<evidence type="ECO:0000256" key="2">
    <source>
        <dbReference type="ARBA" id="ARBA00022596"/>
    </source>
</evidence>
<comment type="caution">
    <text evidence="10">The sequence shown here is derived from an EMBL/GenBank/DDBJ whole genome shotgun (WGS) entry which is preliminary data.</text>
</comment>
<evidence type="ECO:0000256" key="8">
    <source>
        <dbReference type="ARBA" id="ARBA00023167"/>
    </source>
</evidence>
<evidence type="ECO:0000256" key="4">
    <source>
        <dbReference type="ARBA" id="ARBA00022723"/>
    </source>
</evidence>
<keyword evidence="2 9" id="KW-0533">Nickel</keyword>
<keyword evidence="4 9" id="KW-0479">Metal-binding</keyword>
<organism evidence="10 11">
    <name type="scientific">Roseomonas elaeocarpi</name>
    <dbReference type="NCBI Taxonomy" id="907779"/>
    <lineage>
        <taxon>Bacteria</taxon>
        <taxon>Pseudomonadati</taxon>
        <taxon>Pseudomonadota</taxon>
        <taxon>Alphaproteobacteria</taxon>
        <taxon>Acetobacterales</taxon>
        <taxon>Roseomonadaceae</taxon>
        <taxon>Roseomonas</taxon>
    </lineage>
</organism>
<feature type="binding site" evidence="9">
    <location>
        <position position="97"/>
    </location>
    <ligand>
        <name>Fe(2+)</name>
        <dbReference type="ChEBI" id="CHEBI:29033"/>
    </ligand>
</feature>
<feature type="binding site" evidence="9">
    <location>
        <position position="139"/>
    </location>
    <ligand>
        <name>Fe(2+)</name>
        <dbReference type="ChEBI" id="CHEBI:29033"/>
    </ligand>
</feature>
<evidence type="ECO:0000313" key="10">
    <source>
        <dbReference type="EMBL" id="MFC0407847.1"/>
    </source>
</evidence>
<evidence type="ECO:0000256" key="5">
    <source>
        <dbReference type="ARBA" id="ARBA00022964"/>
    </source>
</evidence>
<gene>
    <name evidence="9" type="primary">mtnD</name>
    <name evidence="10" type="ORF">ACFFGY_06270</name>
</gene>
<comment type="function">
    <text evidence="9">Catalyzes 2 different reactions between oxygene and the acireductone 1,2-dihydroxy-3-keto-5-methylthiopentene (DHK-MTPene) depending upon the metal bound in the active site. Fe-containing acireductone dioxygenase (Fe-ARD) produces formate and 2-keto-4-methylthiobutyrate (KMTB), the alpha-ketoacid precursor of methionine in the methionine recycle pathway. Ni-containing acireductone dioxygenase (Ni-ARD) produces methylthiopropionate, carbon monoxide and formate, and does not lie on the methionine recycle pathway.</text>
</comment>
<feature type="binding site" evidence="9">
    <location>
        <position position="97"/>
    </location>
    <ligand>
        <name>Ni(2+)</name>
        <dbReference type="ChEBI" id="CHEBI:49786"/>
    </ligand>
</feature>
<evidence type="ECO:0000256" key="9">
    <source>
        <dbReference type="HAMAP-Rule" id="MF_01682"/>
    </source>
</evidence>
<evidence type="ECO:0000256" key="1">
    <source>
        <dbReference type="ARBA" id="ARBA00000428"/>
    </source>
</evidence>
<dbReference type="EMBL" id="JBHLUN010000005">
    <property type="protein sequence ID" value="MFC0407847.1"/>
    <property type="molecule type" value="Genomic_DNA"/>
</dbReference>
<dbReference type="PANTHER" id="PTHR23418">
    <property type="entry name" value="ACIREDUCTONE DIOXYGENASE"/>
    <property type="match status" value="1"/>
</dbReference>
<feature type="site" description="Important to generate the dianion" evidence="9">
    <location>
        <position position="103"/>
    </location>
</feature>
<keyword evidence="7 9" id="KW-0408">Iron</keyword>
<comment type="pathway">
    <text evidence="9">Amino-acid biosynthesis; L-methionine biosynthesis via salvage pathway; L-methionine from S-methyl-5-thio-alpha-D-ribose 1-phosphate: step 5/6.</text>
</comment>
<comment type="cofactor">
    <cofactor evidence="9">
        <name>Fe(2+)</name>
        <dbReference type="ChEBI" id="CHEBI:29033"/>
    </cofactor>
    <text evidence="9">Binds 1 Fe(2+) cation per monomer.</text>
</comment>
<feature type="binding site" evidence="9">
    <location>
        <position position="101"/>
    </location>
    <ligand>
        <name>Ni(2+)</name>
        <dbReference type="ChEBI" id="CHEBI:49786"/>
    </ligand>
</feature>
<comment type="catalytic activity">
    <reaction evidence="1 9">
        <text>1,2-dihydroxy-5-(methylsulfanyl)pent-1-en-3-one + O2 = 4-methylsulfanyl-2-oxobutanoate + formate + 2 H(+)</text>
        <dbReference type="Rhea" id="RHEA:24504"/>
        <dbReference type="ChEBI" id="CHEBI:15378"/>
        <dbReference type="ChEBI" id="CHEBI:15379"/>
        <dbReference type="ChEBI" id="CHEBI:15740"/>
        <dbReference type="ChEBI" id="CHEBI:16723"/>
        <dbReference type="ChEBI" id="CHEBI:49252"/>
        <dbReference type="EC" id="1.13.11.54"/>
    </reaction>
</comment>
<evidence type="ECO:0000256" key="6">
    <source>
        <dbReference type="ARBA" id="ARBA00023002"/>
    </source>
</evidence>
<name>A0ABV6JQ44_9PROT</name>
<keyword evidence="3 9" id="KW-0028">Amino-acid biosynthesis</keyword>
<keyword evidence="11" id="KW-1185">Reference proteome</keyword>
<dbReference type="InterPro" id="IPR011051">
    <property type="entry name" value="RmlC_Cupin_sf"/>
</dbReference>
<dbReference type="InterPro" id="IPR004313">
    <property type="entry name" value="ARD"/>
</dbReference>
<dbReference type="GO" id="GO:0051213">
    <property type="term" value="F:dioxygenase activity"/>
    <property type="evidence" value="ECO:0007669"/>
    <property type="project" value="UniProtKB-KW"/>
</dbReference>